<comment type="caution">
    <text evidence="9">The sequence shown here is derived from an EMBL/GenBank/DDBJ whole genome shotgun (WGS) entry which is preliminary data.</text>
</comment>
<evidence type="ECO:0000256" key="7">
    <source>
        <dbReference type="SAM" id="Phobius"/>
    </source>
</evidence>
<feature type="transmembrane region" description="Helical" evidence="7">
    <location>
        <begin position="426"/>
        <end position="448"/>
    </location>
</feature>
<dbReference type="GO" id="GO:0022857">
    <property type="term" value="F:transmembrane transporter activity"/>
    <property type="evidence" value="ECO:0007669"/>
    <property type="project" value="InterPro"/>
</dbReference>
<feature type="transmembrane region" description="Helical" evidence="7">
    <location>
        <begin position="48"/>
        <end position="67"/>
    </location>
</feature>
<name>A0A7X6L5S6_9NOCA</name>
<evidence type="ECO:0000256" key="4">
    <source>
        <dbReference type="ARBA" id="ARBA00022692"/>
    </source>
</evidence>
<keyword evidence="4 7" id="KW-0812">Transmembrane</keyword>
<proteinExistence type="predicted"/>
<sequence>MTTGQRWILALTSVAALLISLDALVVTTALHAIQLDLHASIAELEWTVNAYTLSFAVLLMAGAALGERYGRRRVLVAGVLLFSAASAACALAPSLGWLIAARAVQGVGSAAVMPVGMALLSAAFPPEQRTRALGLFAAVTGLATLGGPLVGGAVVEGATWQWIFWLNLPIAALLVPLMLTRLPESRGEARALDYPGIGLAGAAALGSVWGLLRGNESGWGSAEVLAAFALGAVALVALVRWERRATAPLIPMRLFAARGFSIGNAVGFLLFGSIFSGAFFFAQFLQTVQHHGPLGAGVRLAPWTITLFLVAPVAGRQVNRFGERPLVVAGLLMQAGGYGCLAIMAGPQLSYPAMIAPFVLSGVGVSMAIPAAQSAVLRSVPLSAVGAASGTFNTLRQLGGAFGIALPAAVFASVGGLGSAGAFSTGFAAAIGTAALLALTGAALGLLLPAGAPVAAPADAQPVAAR</sequence>
<feature type="transmembrane region" description="Helical" evidence="7">
    <location>
        <begin position="160"/>
        <end position="179"/>
    </location>
</feature>
<protein>
    <submittedName>
        <fullName evidence="9">MFS transporter</fullName>
    </submittedName>
</protein>
<dbReference type="GO" id="GO:0005886">
    <property type="term" value="C:plasma membrane"/>
    <property type="evidence" value="ECO:0007669"/>
    <property type="project" value="UniProtKB-SubCell"/>
</dbReference>
<dbReference type="AlphaFoldDB" id="A0A7X6L5S6"/>
<accession>A0A7X6L5S6</accession>
<feature type="domain" description="Major facilitator superfamily (MFS) profile" evidence="8">
    <location>
        <begin position="8"/>
        <end position="453"/>
    </location>
</feature>
<organism evidence="9 10">
    <name type="scientific">Nocardia gamkensis</name>
    <dbReference type="NCBI Taxonomy" id="352869"/>
    <lineage>
        <taxon>Bacteria</taxon>
        <taxon>Bacillati</taxon>
        <taxon>Actinomycetota</taxon>
        <taxon>Actinomycetes</taxon>
        <taxon>Mycobacteriales</taxon>
        <taxon>Nocardiaceae</taxon>
        <taxon>Nocardia</taxon>
    </lineage>
</organism>
<dbReference type="PANTHER" id="PTHR42718">
    <property type="entry name" value="MAJOR FACILITATOR SUPERFAMILY MULTIDRUG TRANSPORTER MFSC"/>
    <property type="match status" value="1"/>
</dbReference>
<keyword evidence="2" id="KW-0813">Transport</keyword>
<evidence type="ECO:0000256" key="6">
    <source>
        <dbReference type="ARBA" id="ARBA00023136"/>
    </source>
</evidence>
<dbReference type="NCBIfam" id="TIGR00711">
    <property type="entry name" value="efflux_EmrB"/>
    <property type="match status" value="1"/>
</dbReference>
<reference evidence="9 10" key="1">
    <citation type="submission" date="2020-04" db="EMBL/GenBank/DDBJ databases">
        <title>MicrobeNet Type strains.</title>
        <authorList>
            <person name="Nicholson A.C."/>
        </authorList>
    </citation>
    <scope>NUCLEOTIDE SEQUENCE [LARGE SCALE GENOMIC DNA]</scope>
    <source>
        <strain evidence="9 10">DSM 44956</strain>
    </source>
</reference>
<evidence type="ECO:0000256" key="1">
    <source>
        <dbReference type="ARBA" id="ARBA00004651"/>
    </source>
</evidence>
<feature type="transmembrane region" description="Helical" evidence="7">
    <location>
        <begin position="224"/>
        <end position="241"/>
    </location>
</feature>
<evidence type="ECO:0000256" key="2">
    <source>
        <dbReference type="ARBA" id="ARBA00022448"/>
    </source>
</evidence>
<keyword evidence="3" id="KW-1003">Cell membrane</keyword>
<dbReference type="PROSITE" id="PS50850">
    <property type="entry name" value="MFS"/>
    <property type="match status" value="1"/>
</dbReference>
<dbReference type="Gene3D" id="1.20.1250.20">
    <property type="entry name" value="MFS general substrate transporter like domains"/>
    <property type="match status" value="1"/>
</dbReference>
<evidence type="ECO:0000313" key="9">
    <source>
        <dbReference type="EMBL" id="NKY28349.1"/>
    </source>
</evidence>
<dbReference type="InterPro" id="IPR011701">
    <property type="entry name" value="MFS"/>
</dbReference>
<dbReference type="CDD" id="cd17321">
    <property type="entry name" value="MFS_MMR_MDR_like"/>
    <property type="match status" value="1"/>
</dbReference>
<dbReference type="PANTHER" id="PTHR42718:SF46">
    <property type="entry name" value="BLR6921 PROTEIN"/>
    <property type="match status" value="1"/>
</dbReference>
<evidence type="ECO:0000256" key="3">
    <source>
        <dbReference type="ARBA" id="ARBA00022475"/>
    </source>
</evidence>
<dbReference type="InterPro" id="IPR004638">
    <property type="entry name" value="EmrB-like"/>
</dbReference>
<comment type="subcellular location">
    <subcellularLocation>
        <location evidence="1">Cell membrane</location>
        <topology evidence="1">Multi-pass membrane protein</topology>
    </subcellularLocation>
</comment>
<feature type="transmembrane region" description="Helical" evidence="7">
    <location>
        <begin position="132"/>
        <end position="154"/>
    </location>
</feature>
<dbReference type="Pfam" id="PF07690">
    <property type="entry name" value="MFS_1"/>
    <property type="match status" value="1"/>
</dbReference>
<keyword evidence="6 7" id="KW-0472">Membrane</keyword>
<dbReference type="SUPFAM" id="SSF103473">
    <property type="entry name" value="MFS general substrate transporter"/>
    <property type="match status" value="1"/>
</dbReference>
<feature type="transmembrane region" description="Helical" evidence="7">
    <location>
        <begin position="262"/>
        <end position="284"/>
    </location>
</feature>
<keyword evidence="10" id="KW-1185">Reference proteome</keyword>
<evidence type="ECO:0000259" key="8">
    <source>
        <dbReference type="PROSITE" id="PS50850"/>
    </source>
</evidence>
<feature type="transmembrane region" description="Helical" evidence="7">
    <location>
        <begin position="74"/>
        <end position="100"/>
    </location>
</feature>
<feature type="transmembrane region" description="Helical" evidence="7">
    <location>
        <begin position="296"/>
        <end position="314"/>
    </location>
</feature>
<dbReference type="InterPro" id="IPR036259">
    <property type="entry name" value="MFS_trans_sf"/>
</dbReference>
<evidence type="ECO:0000256" key="5">
    <source>
        <dbReference type="ARBA" id="ARBA00022989"/>
    </source>
</evidence>
<dbReference type="Proteomes" id="UP000540698">
    <property type="component" value="Unassembled WGS sequence"/>
</dbReference>
<feature type="transmembrane region" description="Helical" evidence="7">
    <location>
        <begin position="326"/>
        <end position="345"/>
    </location>
</feature>
<keyword evidence="5 7" id="KW-1133">Transmembrane helix</keyword>
<feature type="transmembrane region" description="Helical" evidence="7">
    <location>
        <begin position="351"/>
        <end position="377"/>
    </location>
</feature>
<feature type="transmembrane region" description="Helical" evidence="7">
    <location>
        <begin position="191"/>
        <end position="212"/>
    </location>
</feature>
<evidence type="ECO:0000313" key="10">
    <source>
        <dbReference type="Proteomes" id="UP000540698"/>
    </source>
</evidence>
<gene>
    <name evidence="9" type="ORF">HGB38_19270</name>
</gene>
<feature type="transmembrane region" description="Helical" evidence="7">
    <location>
        <begin position="106"/>
        <end position="125"/>
    </location>
</feature>
<dbReference type="Gene3D" id="1.20.1720.10">
    <property type="entry name" value="Multidrug resistance protein D"/>
    <property type="match status" value="1"/>
</dbReference>
<dbReference type="InterPro" id="IPR020846">
    <property type="entry name" value="MFS_dom"/>
</dbReference>
<feature type="transmembrane region" description="Helical" evidence="7">
    <location>
        <begin position="398"/>
        <end position="420"/>
    </location>
</feature>
<dbReference type="EMBL" id="JAAXOS010000009">
    <property type="protein sequence ID" value="NKY28349.1"/>
    <property type="molecule type" value="Genomic_DNA"/>
</dbReference>